<comment type="caution">
    <text evidence="5">The sequence shown here is derived from an EMBL/GenBank/DDBJ whole genome shotgun (WGS) entry which is preliminary data.</text>
</comment>
<evidence type="ECO:0000256" key="1">
    <source>
        <dbReference type="ARBA" id="ARBA00023015"/>
    </source>
</evidence>
<dbReference type="InterPro" id="IPR036388">
    <property type="entry name" value="WH-like_DNA-bd_sf"/>
</dbReference>
<keyword evidence="6" id="KW-1185">Reference proteome</keyword>
<evidence type="ECO:0000256" key="2">
    <source>
        <dbReference type="ARBA" id="ARBA00023125"/>
    </source>
</evidence>
<sequence>MNEVWDESVPIYVQIRDRIMRAMLEGAIKEGEALPSVRQIAADCQVNPMTAMKALHALLDDGLVEKRRGLGMFVLEGARARLVTREREHFLATQWPETLETIRRLGLDLGELLAMERTTS</sequence>
<feature type="domain" description="HTH gntR-type" evidence="4">
    <location>
        <begin position="9"/>
        <end position="77"/>
    </location>
</feature>
<dbReference type="RefSeq" id="WP_068173526.1">
    <property type="nucleotide sequence ID" value="NZ_BAQB01000020.1"/>
</dbReference>
<dbReference type="PANTHER" id="PTHR38445">
    <property type="entry name" value="HTH-TYPE TRANSCRIPTIONAL REPRESSOR YTRA"/>
    <property type="match status" value="1"/>
</dbReference>
<dbReference type="CDD" id="cd07377">
    <property type="entry name" value="WHTH_GntR"/>
    <property type="match status" value="1"/>
</dbReference>
<dbReference type="Pfam" id="PF00392">
    <property type="entry name" value="GntR"/>
    <property type="match status" value="1"/>
</dbReference>
<dbReference type="EMBL" id="BAQB01000020">
    <property type="protein sequence ID" value="GBR47352.1"/>
    <property type="molecule type" value="Genomic_DNA"/>
</dbReference>
<evidence type="ECO:0000259" key="4">
    <source>
        <dbReference type="PROSITE" id="PS50949"/>
    </source>
</evidence>
<dbReference type="InterPro" id="IPR036390">
    <property type="entry name" value="WH_DNA-bd_sf"/>
</dbReference>
<evidence type="ECO:0000256" key="3">
    <source>
        <dbReference type="ARBA" id="ARBA00023163"/>
    </source>
</evidence>
<reference evidence="5" key="1">
    <citation type="submission" date="2013-04" db="EMBL/GenBank/DDBJ databases">
        <title>The genome sequencing project of 58 acetic acid bacteria.</title>
        <authorList>
            <person name="Okamoto-Kainuma A."/>
            <person name="Ishikawa M."/>
            <person name="Umino S."/>
            <person name="Koizumi Y."/>
            <person name="Shiwa Y."/>
            <person name="Yoshikawa H."/>
            <person name="Matsutani M."/>
            <person name="Matsushita K."/>
        </authorList>
    </citation>
    <scope>NUCLEOTIDE SEQUENCE</scope>
    <source>
        <strain evidence="5">NBRC 106556</strain>
    </source>
</reference>
<gene>
    <name evidence="5" type="ORF">AA106556_1423</name>
</gene>
<dbReference type="SMART" id="SM00345">
    <property type="entry name" value="HTH_GNTR"/>
    <property type="match status" value="1"/>
</dbReference>
<dbReference type="SUPFAM" id="SSF46785">
    <property type="entry name" value="Winged helix' DNA-binding domain"/>
    <property type="match status" value="1"/>
</dbReference>
<accession>A0ABQ0QJT2</accession>
<dbReference type="Proteomes" id="UP001062443">
    <property type="component" value="Unassembled WGS sequence"/>
</dbReference>
<organism evidence="5 6">
    <name type="scientific">Neokomagataea tanensis NBRC 106556</name>
    <dbReference type="NCBI Taxonomy" id="1223519"/>
    <lineage>
        <taxon>Bacteria</taxon>
        <taxon>Pseudomonadati</taxon>
        <taxon>Pseudomonadota</taxon>
        <taxon>Alphaproteobacteria</taxon>
        <taxon>Acetobacterales</taxon>
        <taxon>Acetobacteraceae</taxon>
        <taxon>Neokomagataea</taxon>
    </lineage>
</organism>
<dbReference type="InterPro" id="IPR000524">
    <property type="entry name" value="Tscrpt_reg_HTH_GntR"/>
</dbReference>
<proteinExistence type="predicted"/>
<protein>
    <submittedName>
        <fullName evidence="5">GntR family transcriptional regulator</fullName>
    </submittedName>
</protein>
<dbReference type="PANTHER" id="PTHR38445:SF10">
    <property type="entry name" value="GNTR-FAMILY TRANSCRIPTIONAL REGULATOR"/>
    <property type="match status" value="1"/>
</dbReference>
<dbReference type="Gene3D" id="1.10.10.10">
    <property type="entry name" value="Winged helix-like DNA-binding domain superfamily/Winged helix DNA-binding domain"/>
    <property type="match status" value="1"/>
</dbReference>
<keyword evidence="3" id="KW-0804">Transcription</keyword>
<keyword evidence="1" id="KW-0805">Transcription regulation</keyword>
<evidence type="ECO:0000313" key="6">
    <source>
        <dbReference type="Proteomes" id="UP001062443"/>
    </source>
</evidence>
<name>A0ABQ0QJT2_9PROT</name>
<dbReference type="Gene3D" id="6.10.250.1220">
    <property type="match status" value="1"/>
</dbReference>
<evidence type="ECO:0000313" key="5">
    <source>
        <dbReference type="EMBL" id="GBR47352.1"/>
    </source>
</evidence>
<keyword evidence="2" id="KW-0238">DNA-binding</keyword>
<dbReference type="PROSITE" id="PS50949">
    <property type="entry name" value="HTH_GNTR"/>
    <property type="match status" value="1"/>
</dbReference>